<comment type="caution">
    <text evidence="4">The sequence shown here is derived from an EMBL/GenBank/DDBJ whole genome shotgun (WGS) entry which is preliminary data.</text>
</comment>
<dbReference type="STRING" id="93759.A0A1R3HZ15"/>
<dbReference type="AlphaFoldDB" id="A0A1R3HZ15"/>
<evidence type="ECO:0000256" key="2">
    <source>
        <dbReference type="ARBA" id="ARBA00038334"/>
    </source>
</evidence>
<proteinExistence type="inferred from homology"/>
<dbReference type="GO" id="GO:0016787">
    <property type="term" value="F:hydrolase activity"/>
    <property type="evidence" value="ECO:0007669"/>
    <property type="project" value="UniProtKB-KW"/>
</dbReference>
<dbReference type="PRINTS" id="PR00412">
    <property type="entry name" value="EPOXHYDRLASE"/>
</dbReference>
<dbReference type="EMBL" id="AWUE01019194">
    <property type="protein sequence ID" value="OMO75595.1"/>
    <property type="molecule type" value="Genomic_DNA"/>
</dbReference>
<evidence type="ECO:0000313" key="4">
    <source>
        <dbReference type="EMBL" id="OMO75595.1"/>
    </source>
</evidence>
<evidence type="ECO:0000256" key="1">
    <source>
        <dbReference type="ARBA" id="ARBA00022801"/>
    </source>
</evidence>
<name>A0A1R3HZ15_9ROSI</name>
<dbReference type="SUPFAM" id="SSF53474">
    <property type="entry name" value="alpha/beta-Hydrolases"/>
    <property type="match status" value="1"/>
</dbReference>
<accession>A0A1R3HZ15</accession>
<dbReference type="InterPro" id="IPR029058">
    <property type="entry name" value="AB_hydrolase_fold"/>
</dbReference>
<dbReference type="InterPro" id="IPR000073">
    <property type="entry name" value="AB_hydrolase_1"/>
</dbReference>
<comment type="similarity">
    <text evidence="2">Belongs to the AB hydrolase superfamily. Epoxide hydrolase family.</text>
</comment>
<dbReference type="PRINTS" id="PR00111">
    <property type="entry name" value="ABHYDROLASE"/>
</dbReference>
<sequence>MSIAAIEHRRVRSNGIWMHIAEKGEGPLVLLIHGFPQLWSSWNYQIHHLADHGFHVVAPDMRGYGDSDCPEDPATFSLLHLVGDLIGLLDDLGQKQAYVVGHDWGAQVAWHLCLFRPDRVKALVNLSVPFWPRSPTIQPIHFKTQIFGQGFYIHQFQEAGRAEKSFSKYDTLTILKKFLNWELLGAWQGAKITVPTKFIVGDKDTGFQSFGTKDYIKGEEFRTLVTDLDVVVIDGHHYIQQEKAEQVTNEILSFFITNK</sequence>
<organism evidence="4 5">
    <name type="scientific">Corchorus olitorius</name>
    <dbReference type="NCBI Taxonomy" id="93759"/>
    <lineage>
        <taxon>Eukaryota</taxon>
        <taxon>Viridiplantae</taxon>
        <taxon>Streptophyta</taxon>
        <taxon>Embryophyta</taxon>
        <taxon>Tracheophyta</taxon>
        <taxon>Spermatophyta</taxon>
        <taxon>Magnoliopsida</taxon>
        <taxon>eudicotyledons</taxon>
        <taxon>Gunneridae</taxon>
        <taxon>Pentapetalae</taxon>
        <taxon>rosids</taxon>
        <taxon>malvids</taxon>
        <taxon>Malvales</taxon>
        <taxon>Malvaceae</taxon>
        <taxon>Grewioideae</taxon>
        <taxon>Apeibeae</taxon>
        <taxon>Corchorus</taxon>
    </lineage>
</organism>
<feature type="domain" description="AB hydrolase-1" evidence="3">
    <location>
        <begin position="27"/>
        <end position="130"/>
    </location>
</feature>
<reference evidence="5" key="1">
    <citation type="submission" date="2013-09" db="EMBL/GenBank/DDBJ databases">
        <title>Corchorus olitorius genome sequencing.</title>
        <authorList>
            <person name="Alam M."/>
            <person name="Haque M.S."/>
            <person name="Islam M.S."/>
            <person name="Emdad E.M."/>
            <person name="Islam M.M."/>
            <person name="Ahmed B."/>
            <person name="Halim A."/>
            <person name="Hossen Q.M.M."/>
            <person name="Hossain M.Z."/>
            <person name="Ahmed R."/>
            <person name="Khan M.M."/>
            <person name="Islam R."/>
            <person name="Rashid M.M."/>
            <person name="Khan S.A."/>
            <person name="Rahman M.S."/>
            <person name="Alam M."/>
            <person name="Yahiya A.S."/>
            <person name="Khan M.S."/>
            <person name="Azam M.S."/>
            <person name="Haque T."/>
            <person name="Lashkar M.Z.H."/>
            <person name="Akhand A.I."/>
            <person name="Morshed G."/>
            <person name="Roy S."/>
            <person name="Uddin K.S."/>
            <person name="Rabeya T."/>
            <person name="Hossain A.S."/>
            <person name="Chowdhury A."/>
            <person name="Snigdha A.R."/>
            <person name="Mortoza M.S."/>
            <person name="Matin S.A."/>
            <person name="Hoque S.M.E."/>
            <person name="Islam M.K."/>
            <person name="Roy D.K."/>
            <person name="Haider R."/>
            <person name="Moosa M.M."/>
            <person name="Elias S.M."/>
            <person name="Hasan A.M."/>
            <person name="Jahan S."/>
            <person name="Shafiuddin M."/>
            <person name="Mahmood N."/>
            <person name="Shommy N.S."/>
        </authorList>
    </citation>
    <scope>NUCLEOTIDE SEQUENCE [LARGE SCALE GENOMIC DNA]</scope>
    <source>
        <strain evidence="5">cv. O-4</strain>
    </source>
</reference>
<dbReference type="Proteomes" id="UP000187203">
    <property type="component" value="Unassembled WGS sequence"/>
</dbReference>
<keyword evidence="5" id="KW-1185">Reference proteome</keyword>
<protein>
    <submittedName>
        <fullName evidence="4">Alpha/beta hydrolase-1</fullName>
    </submittedName>
</protein>
<gene>
    <name evidence="4" type="ORF">COLO4_25999</name>
</gene>
<dbReference type="Pfam" id="PF00561">
    <property type="entry name" value="Abhydrolase_1"/>
    <property type="match status" value="1"/>
</dbReference>
<evidence type="ECO:0000313" key="5">
    <source>
        <dbReference type="Proteomes" id="UP000187203"/>
    </source>
</evidence>
<dbReference type="PANTHER" id="PTHR43329">
    <property type="entry name" value="EPOXIDE HYDROLASE"/>
    <property type="match status" value="1"/>
</dbReference>
<dbReference type="InterPro" id="IPR000639">
    <property type="entry name" value="Epox_hydrolase-like"/>
</dbReference>
<evidence type="ECO:0000259" key="3">
    <source>
        <dbReference type="Pfam" id="PF00561"/>
    </source>
</evidence>
<dbReference type="OrthoDB" id="7130006at2759"/>
<keyword evidence="1 4" id="KW-0378">Hydrolase</keyword>
<dbReference type="Gene3D" id="3.40.50.1820">
    <property type="entry name" value="alpha/beta hydrolase"/>
    <property type="match status" value="1"/>
</dbReference>